<name>H3BHS8_LATCH</name>
<proteinExistence type="predicted"/>
<keyword evidence="7" id="KW-0812">Transmembrane</keyword>
<dbReference type="PANTHER" id="PTHR45656">
    <property type="entry name" value="PROTEIN CBR-CLEC-78"/>
    <property type="match status" value="1"/>
</dbReference>
<keyword evidence="1 5" id="KW-0768">Sushi</keyword>
<evidence type="ECO:0000259" key="8">
    <source>
        <dbReference type="PROSITE" id="PS50923"/>
    </source>
</evidence>
<evidence type="ECO:0000256" key="5">
    <source>
        <dbReference type="PROSITE-ProRule" id="PRU00302"/>
    </source>
</evidence>
<dbReference type="SUPFAM" id="SSF57535">
    <property type="entry name" value="Complement control module/SCR domain"/>
    <property type="match status" value="4"/>
</dbReference>
<dbReference type="Bgee" id="ENSLACG00000018847">
    <property type="expression patterns" value="Expressed in pelvic fin and 6 other cell types or tissues"/>
</dbReference>
<dbReference type="PANTHER" id="PTHR45656:SF4">
    <property type="entry name" value="PROTEIN CBR-CLEC-78"/>
    <property type="match status" value="1"/>
</dbReference>
<dbReference type="Ensembl" id="ENSLACT00000021590.1">
    <property type="protein sequence ID" value="ENSLACP00000021449.1"/>
    <property type="gene ID" value="ENSLACG00000018847.1"/>
</dbReference>
<dbReference type="Pfam" id="PF00084">
    <property type="entry name" value="Sushi"/>
    <property type="match status" value="3"/>
</dbReference>
<evidence type="ECO:0000256" key="3">
    <source>
        <dbReference type="ARBA" id="ARBA00022737"/>
    </source>
</evidence>
<dbReference type="EMBL" id="AFYH01009494">
    <property type="status" value="NOT_ANNOTATED_CDS"/>
    <property type="molecule type" value="Genomic_DNA"/>
</dbReference>
<dbReference type="EMBL" id="AFYH01009495">
    <property type="status" value="NOT_ANNOTATED_CDS"/>
    <property type="molecule type" value="Genomic_DNA"/>
</dbReference>
<dbReference type="OMA" id="CENDGRW"/>
<evidence type="ECO:0000256" key="7">
    <source>
        <dbReference type="SAM" id="Phobius"/>
    </source>
</evidence>
<gene>
    <name evidence="9" type="primary">LOC102346674</name>
</gene>
<keyword evidence="10" id="KW-1185">Reference proteome</keyword>
<keyword evidence="3" id="KW-0677">Repeat</keyword>
<accession>H3BHS8</accession>
<dbReference type="HOGENOM" id="CLU_020107_1_1_1"/>
<feature type="disulfide bond" evidence="5">
    <location>
        <begin position="206"/>
        <end position="233"/>
    </location>
</feature>
<dbReference type="InterPro" id="IPR000436">
    <property type="entry name" value="Sushi_SCR_CCP_dom"/>
</dbReference>
<keyword evidence="4 5" id="KW-1015">Disulfide bond</keyword>
<dbReference type="AlphaFoldDB" id="H3BHS8"/>
<feature type="domain" description="Sushi" evidence="8">
    <location>
        <begin position="118"/>
        <end position="175"/>
    </location>
</feature>
<reference evidence="9" key="3">
    <citation type="submission" date="2025-09" db="UniProtKB">
        <authorList>
            <consortium name="Ensembl"/>
        </authorList>
    </citation>
    <scope>IDENTIFICATION</scope>
</reference>
<dbReference type="CDD" id="cd00033">
    <property type="entry name" value="CCP"/>
    <property type="match status" value="3"/>
</dbReference>
<keyword evidence="2" id="KW-0732">Signal</keyword>
<feature type="transmembrane region" description="Helical" evidence="7">
    <location>
        <begin position="268"/>
        <end position="289"/>
    </location>
</feature>
<dbReference type="InParanoid" id="H3BHS8"/>
<keyword evidence="7" id="KW-1133">Transmembrane helix</keyword>
<dbReference type="FunFam" id="2.10.70.10:FF:000014">
    <property type="entry name" value="Membrane cofactor protein"/>
    <property type="match status" value="1"/>
</dbReference>
<dbReference type="Proteomes" id="UP000008672">
    <property type="component" value="Unassembled WGS sequence"/>
</dbReference>
<dbReference type="Gene3D" id="2.10.70.10">
    <property type="entry name" value="Complement Module, domain 1"/>
    <property type="match status" value="3"/>
</dbReference>
<dbReference type="EMBL" id="AFYH01009493">
    <property type="status" value="NOT_ANNOTATED_CDS"/>
    <property type="molecule type" value="Genomic_DNA"/>
</dbReference>
<evidence type="ECO:0000313" key="9">
    <source>
        <dbReference type="Ensembl" id="ENSLACP00000021449.1"/>
    </source>
</evidence>
<feature type="region of interest" description="Disordered" evidence="6">
    <location>
        <begin position="295"/>
        <end position="318"/>
    </location>
</feature>
<dbReference type="InterPro" id="IPR035976">
    <property type="entry name" value="Sushi/SCR/CCP_sf"/>
</dbReference>
<evidence type="ECO:0000256" key="4">
    <source>
        <dbReference type="ARBA" id="ARBA00023157"/>
    </source>
</evidence>
<dbReference type="PROSITE" id="PS50923">
    <property type="entry name" value="SUSHI"/>
    <property type="match status" value="3"/>
</dbReference>
<dbReference type="STRING" id="7897.ENSLACP00000021449"/>
<protein>
    <recommendedName>
        <fullName evidence="8">Sushi domain-containing protein</fullName>
    </recommendedName>
</protein>
<keyword evidence="7" id="KW-0472">Membrane</keyword>
<dbReference type="GeneTree" id="ENSGT00940000161110"/>
<evidence type="ECO:0000256" key="2">
    <source>
        <dbReference type="ARBA" id="ARBA00022729"/>
    </source>
</evidence>
<dbReference type="InterPro" id="IPR051277">
    <property type="entry name" value="SEZ6_CSMD_C4BPB_Regulators"/>
</dbReference>
<organism evidence="9 10">
    <name type="scientific">Latimeria chalumnae</name>
    <name type="common">Coelacanth</name>
    <dbReference type="NCBI Taxonomy" id="7897"/>
    <lineage>
        <taxon>Eukaryota</taxon>
        <taxon>Metazoa</taxon>
        <taxon>Chordata</taxon>
        <taxon>Craniata</taxon>
        <taxon>Vertebrata</taxon>
        <taxon>Euteleostomi</taxon>
        <taxon>Coelacanthiformes</taxon>
        <taxon>Coelacanthidae</taxon>
        <taxon>Latimeria</taxon>
    </lineage>
</organism>
<comment type="caution">
    <text evidence="5">Lacks conserved residue(s) required for the propagation of feature annotation.</text>
</comment>
<evidence type="ECO:0000256" key="1">
    <source>
        <dbReference type="ARBA" id="ARBA00022659"/>
    </source>
</evidence>
<evidence type="ECO:0000256" key="6">
    <source>
        <dbReference type="SAM" id="MobiDB-lite"/>
    </source>
</evidence>
<sequence length="318" mass="34525">GCLMPPDVPNASLGDFQKLSEYPVGTKVSYSCNKGYVRQSLKGNTATCLQDSTWTIPTLICARKYCFAHDPLFRKGGGECTDTELYFLWVFRYNLLGRSARACQVDGWDYQVPSCEIVTCLEPPKIVNGEANYAGDSKYGASVTYRCSEGFLIGRNNIVCTETGDWSLPVPVCKEVKCDSPSVKNGKKTSGYGPSYVYRNSITFECDPGYKLNGSRIIVCEENSTWVPSPPTCGIELTTAVPSVTKTSGTIDPTSGNGDEGFQKNHTIVGVVVGVCAVLVIAGIVYIVMKKKKGKRTHKNDPNERMSALANGTPNVKA</sequence>
<dbReference type="eggNOG" id="ENOG502S2J8">
    <property type="taxonomic scope" value="Eukaryota"/>
</dbReference>
<evidence type="ECO:0000313" key="10">
    <source>
        <dbReference type="Proteomes" id="UP000008672"/>
    </source>
</evidence>
<dbReference type="FunCoup" id="H3BHS8">
    <property type="interactions" value="198"/>
</dbReference>
<reference evidence="9" key="2">
    <citation type="submission" date="2025-08" db="UniProtKB">
        <authorList>
            <consortium name="Ensembl"/>
        </authorList>
    </citation>
    <scope>IDENTIFICATION</scope>
</reference>
<feature type="domain" description="Sushi" evidence="8">
    <location>
        <begin position="176"/>
        <end position="235"/>
    </location>
</feature>
<dbReference type="SMART" id="SM00032">
    <property type="entry name" value="CCP"/>
    <property type="match status" value="3"/>
</dbReference>
<reference evidence="10" key="1">
    <citation type="submission" date="2011-08" db="EMBL/GenBank/DDBJ databases">
        <title>The draft genome of Latimeria chalumnae.</title>
        <authorList>
            <person name="Di Palma F."/>
            <person name="Alfoldi J."/>
            <person name="Johnson J."/>
            <person name="Berlin A."/>
            <person name="Gnerre S."/>
            <person name="Jaffe D."/>
            <person name="MacCallum I."/>
            <person name="Young S."/>
            <person name="Walker B.J."/>
            <person name="Lander E."/>
            <person name="Lindblad-Toh K."/>
        </authorList>
    </citation>
    <scope>NUCLEOTIDE SEQUENCE [LARGE SCALE GENOMIC DNA]</scope>
    <source>
        <strain evidence="10">Wild caught</strain>
    </source>
</reference>
<feature type="domain" description="Sushi" evidence="8">
    <location>
        <begin position="1"/>
        <end position="63"/>
    </location>
</feature>